<name>A0ABS1J0K8_9FIRM</name>
<evidence type="ECO:0000256" key="2">
    <source>
        <dbReference type="SAM" id="MobiDB-lite"/>
    </source>
</evidence>
<evidence type="ECO:0000313" key="4">
    <source>
        <dbReference type="EMBL" id="MBK5897602.1"/>
    </source>
</evidence>
<protein>
    <submittedName>
        <fullName evidence="4">5-bromo-4-chloroindolyl phosphate hydrolysis family protein</fullName>
    </submittedName>
</protein>
<proteinExistence type="predicted"/>
<sequence length="446" mass="50011">MSSNKWDEFGGGINDVIQKAIDSGNYNSLGRDINNIIRDASHTFEDALSRGLREARNKTVKVNLGGNTVEVDKNYQDRISRPTNKNAIVPSNTKLYVSDNQLFGKGMANSIFGGIATFGTAIATLGAAFEGTPMGTVVCGGLLALSWLWLMTGVNTLKDRLVFKNYQKILNLSDNKSYAKIEDLMQETGESKDKTLKRLRKMIRNGWFKEGHIDKSETTFISTNETYALYQKTQLDYEERLKIDRELSANKPANEQNISAEVKETLEQGKKYLTQISHLNDRIPGVEVSNKIFKIEDITGRILSRVEEHPSSVDDIKQLMKYYLPMTIKLLTAYAEMDEQPVKVENIDKSKKEIENVLDSLNDAFSKLLDDLYKDTAWDISSDVSVLNAMLKREGLKGNDFANAANITASEGFSQTKPEADEVKLESQTVPKAYENEAEKGIELKL</sequence>
<evidence type="ECO:0000256" key="1">
    <source>
        <dbReference type="SAM" id="Coils"/>
    </source>
</evidence>
<keyword evidence="1" id="KW-0175">Coiled coil</keyword>
<keyword evidence="3" id="KW-0812">Transmembrane</keyword>
<feature type="region of interest" description="Disordered" evidence="2">
    <location>
        <begin position="412"/>
        <end position="446"/>
    </location>
</feature>
<keyword evidence="3" id="KW-0472">Membrane</keyword>
<organism evidence="4 5">
    <name type="scientific">Catonella massiliensis</name>
    <dbReference type="NCBI Taxonomy" id="2799636"/>
    <lineage>
        <taxon>Bacteria</taxon>
        <taxon>Bacillati</taxon>
        <taxon>Bacillota</taxon>
        <taxon>Clostridia</taxon>
        <taxon>Lachnospirales</taxon>
        <taxon>Lachnospiraceae</taxon>
        <taxon>Catonella</taxon>
    </lineage>
</organism>
<evidence type="ECO:0000313" key="5">
    <source>
        <dbReference type="Proteomes" id="UP000604730"/>
    </source>
</evidence>
<evidence type="ECO:0000256" key="3">
    <source>
        <dbReference type="SAM" id="Phobius"/>
    </source>
</evidence>
<reference evidence="4 5" key="1">
    <citation type="submission" date="2021-01" db="EMBL/GenBank/DDBJ databases">
        <title>Isolation and description of Catonella massiliensis sp. nov., a novel Catonella species, isolated from a stable periodontitis subject.</title>
        <authorList>
            <person name="Antezack A."/>
            <person name="Boxberger M."/>
            <person name="La Scola B."/>
            <person name="Monnet-Corti V."/>
        </authorList>
    </citation>
    <scope>NUCLEOTIDE SEQUENCE [LARGE SCALE GENOMIC DNA]</scope>
    <source>
        <strain evidence="4 5">Marseille-Q4567</strain>
    </source>
</reference>
<keyword evidence="5" id="KW-1185">Reference proteome</keyword>
<comment type="caution">
    <text evidence="4">The sequence shown here is derived from an EMBL/GenBank/DDBJ whole genome shotgun (WGS) entry which is preliminary data.</text>
</comment>
<dbReference type="Proteomes" id="UP000604730">
    <property type="component" value="Unassembled WGS sequence"/>
</dbReference>
<dbReference type="EMBL" id="JAEPRJ010000001">
    <property type="protein sequence ID" value="MBK5897602.1"/>
    <property type="molecule type" value="Genomic_DNA"/>
</dbReference>
<accession>A0ABS1J0K8</accession>
<dbReference type="RefSeq" id="WP_208429075.1">
    <property type="nucleotide sequence ID" value="NZ_JAEPRJ010000001.1"/>
</dbReference>
<feature type="transmembrane region" description="Helical" evidence="3">
    <location>
        <begin position="135"/>
        <end position="157"/>
    </location>
</feature>
<dbReference type="Pfam" id="PF10112">
    <property type="entry name" value="Halogen_Hydrol"/>
    <property type="match status" value="1"/>
</dbReference>
<dbReference type="InterPro" id="IPR018770">
    <property type="entry name" value="ChloroindolylP_hydrolase"/>
</dbReference>
<feature type="compositionally biased region" description="Basic and acidic residues" evidence="2">
    <location>
        <begin position="434"/>
        <end position="446"/>
    </location>
</feature>
<keyword evidence="3" id="KW-1133">Transmembrane helix</keyword>
<feature type="coiled-coil region" evidence="1">
    <location>
        <begin position="344"/>
        <end position="371"/>
    </location>
</feature>
<gene>
    <name evidence="4" type="ORF">JJN12_07395</name>
</gene>
<feature type="transmembrane region" description="Helical" evidence="3">
    <location>
        <begin position="111"/>
        <end position="129"/>
    </location>
</feature>